<dbReference type="GO" id="GO:0030247">
    <property type="term" value="F:polysaccharide binding"/>
    <property type="evidence" value="ECO:0007669"/>
    <property type="project" value="InterPro"/>
</dbReference>
<dbReference type="Pfam" id="PF13639">
    <property type="entry name" value="zf-RING_2"/>
    <property type="match status" value="1"/>
</dbReference>
<feature type="transmembrane region" description="Helical" evidence="16">
    <location>
        <begin position="609"/>
        <end position="632"/>
    </location>
</feature>
<dbReference type="SMART" id="SM00184">
    <property type="entry name" value="RING"/>
    <property type="match status" value="1"/>
</dbReference>
<dbReference type="PANTHER" id="PTHR46279:SF10">
    <property type="entry name" value="RING-TYPE E3 UBIQUITIN TRANSFERASE"/>
    <property type="match status" value="1"/>
</dbReference>
<dbReference type="OrthoDB" id="8062037at2759"/>
<dbReference type="AlphaFoldDB" id="A0A087GAM7"/>
<evidence type="ECO:0000313" key="19">
    <source>
        <dbReference type="Proteomes" id="UP000029120"/>
    </source>
</evidence>
<dbReference type="PANTHER" id="PTHR46279">
    <property type="entry name" value="RING/U-BOX SUPERFAMILY PROTEIN"/>
    <property type="match status" value="1"/>
</dbReference>
<evidence type="ECO:0000256" key="15">
    <source>
        <dbReference type="PROSITE-ProRule" id="PRU00175"/>
    </source>
</evidence>
<keyword evidence="13 16" id="KW-0472">Membrane</keyword>
<dbReference type="Pfam" id="PF13947">
    <property type="entry name" value="GUB_WAK_bind"/>
    <property type="match status" value="1"/>
</dbReference>
<dbReference type="InterPro" id="IPR013083">
    <property type="entry name" value="Znf_RING/FYVE/PHD"/>
</dbReference>
<gene>
    <name evidence="18" type="ordered locus">AALP_Aa8g311200</name>
</gene>
<dbReference type="SUPFAM" id="SSF51735">
    <property type="entry name" value="NAD(P)-binding Rossmann-fold domains"/>
    <property type="match status" value="1"/>
</dbReference>
<dbReference type="eggNOG" id="KOG1208">
    <property type="taxonomic scope" value="Eukaryota"/>
</dbReference>
<keyword evidence="12 16" id="KW-1133">Transmembrane helix</keyword>
<dbReference type="GO" id="GO:0061630">
    <property type="term" value="F:ubiquitin protein ligase activity"/>
    <property type="evidence" value="ECO:0007669"/>
    <property type="project" value="UniProtKB-EC"/>
</dbReference>
<dbReference type="InterPro" id="IPR046948">
    <property type="entry name" value="ATL20-22-like"/>
</dbReference>
<dbReference type="InterPro" id="IPR025287">
    <property type="entry name" value="WAK_GUB"/>
</dbReference>
<dbReference type="Proteomes" id="UP000029120">
    <property type="component" value="Chromosome 8"/>
</dbReference>
<dbReference type="CDD" id="cd16461">
    <property type="entry name" value="RING-H2_EL5-like"/>
    <property type="match status" value="1"/>
</dbReference>
<comment type="pathway">
    <text evidence="3">Protein modification; protein ubiquitination.</text>
</comment>
<evidence type="ECO:0000256" key="5">
    <source>
        <dbReference type="ARBA" id="ARBA00022679"/>
    </source>
</evidence>
<comment type="catalytic activity">
    <reaction evidence="1">
        <text>S-ubiquitinyl-[E2 ubiquitin-conjugating enzyme]-L-cysteine + [acceptor protein]-L-lysine = [E2 ubiquitin-conjugating enzyme]-L-cysteine + N(6)-ubiquitinyl-[acceptor protein]-L-lysine.</text>
        <dbReference type="EC" id="2.3.2.27"/>
    </reaction>
</comment>
<dbReference type="eggNOG" id="KOG0800">
    <property type="taxonomic scope" value="Eukaryota"/>
</dbReference>
<dbReference type="GO" id="GO:0008270">
    <property type="term" value="F:zinc ion binding"/>
    <property type="evidence" value="ECO:0007669"/>
    <property type="project" value="UniProtKB-KW"/>
</dbReference>
<evidence type="ECO:0000256" key="14">
    <source>
        <dbReference type="ARBA" id="ARBA00024209"/>
    </source>
</evidence>
<name>A0A087GAM7_ARAAL</name>
<dbReference type="Gramene" id="KFK26929">
    <property type="protein sequence ID" value="KFK26929"/>
    <property type="gene ID" value="AALP_AA8G311200"/>
</dbReference>
<dbReference type="InterPro" id="IPR002347">
    <property type="entry name" value="SDR_fam"/>
</dbReference>
<dbReference type="GO" id="GO:0016020">
    <property type="term" value="C:membrane"/>
    <property type="evidence" value="ECO:0007669"/>
    <property type="project" value="UniProtKB-SubCell"/>
</dbReference>
<protein>
    <recommendedName>
        <fullName evidence="4">RING-type E3 ubiquitin transferase</fullName>
        <ecNumber evidence="4">2.3.2.27</ecNumber>
    </recommendedName>
</protein>
<keyword evidence="19" id="KW-1185">Reference proteome</keyword>
<dbReference type="Gene3D" id="3.30.40.10">
    <property type="entry name" value="Zinc/RING finger domain, C3HC4 (zinc finger)"/>
    <property type="match status" value="1"/>
</dbReference>
<evidence type="ECO:0000259" key="17">
    <source>
        <dbReference type="PROSITE" id="PS50089"/>
    </source>
</evidence>
<feature type="domain" description="RING-type" evidence="17">
    <location>
        <begin position="690"/>
        <end position="732"/>
    </location>
</feature>
<evidence type="ECO:0000256" key="3">
    <source>
        <dbReference type="ARBA" id="ARBA00004906"/>
    </source>
</evidence>
<accession>A0A087GAM7</accession>
<evidence type="ECO:0000256" key="6">
    <source>
        <dbReference type="ARBA" id="ARBA00022692"/>
    </source>
</evidence>
<keyword evidence="5" id="KW-0808">Transferase</keyword>
<keyword evidence="7" id="KW-0479">Metal-binding</keyword>
<dbReference type="Gene3D" id="3.40.50.720">
    <property type="entry name" value="NAD(P)-binding Rossmann-like Domain"/>
    <property type="match status" value="1"/>
</dbReference>
<keyword evidence="11" id="KW-0862">Zinc</keyword>
<keyword evidence="9 15" id="KW-0863">Zinc-finger</keyword>
<keyword evidence="10" id="KW-0833">Ubl conjugation pathway</keyword>
<keyword evidence="8" id="KW-0732">Signal</keyword>
<comment type="similarity">
    <text evidence="14">Belongs to the RING-type zinc finger family. ATL subfamily.</text>
</comment>
<evidence type="ECO:0000256" key="16">
    <source>
        <dbReference type="SAM" id="Phobius"/>
    </source>
</evidence>
<dbReference type="PROSITE" id="PS50089">
    <property type="entry name" value="ZF_RING_2"/>
    <property type="match status" value="1"/>
</dbReference>
<evidence type="ECO:0000256" key="12">
    <source>
        <dbReference type="ARBA" id="ARBA00022989"/>
    </source>
</evidence>
<evidence type="ECO:0000256" key="1">
    <source>
        <dbReference type="ARBA" id="ARBA00000900"/>
    </source>
</evidence>
<evidence type="ECO:0000256" key="13">
    <source>
        <dbReference type="ARBA" id="ARBA00023136"/>
    </source>
</evidence>
<evidence type="ECO:0000256" key="11">
    <source>
        <dbReference type="ARBA" id="ARBA00022833"/>
    </source>
</evidence>
<evidence type="ECO:0000256" key="2">
    <source>
        <dbReference type="ARBA" id="ARBA00004167"/>
    </source>
</evidence>
<comment type="subcellular location">
    <subcellularLocation>
        <location evidence="2">Membrane</location>
        <topology evidence="2">Single-pass membrane protein</topology>
    </subcellularLocation>
</comment>
<evidence type="ECO:0000313" key="18">
    <source>
        <dbReference type="EMBL" id="KFK26929.1"/>
    </source>
</evidence>
<dbReference type="InterPro" id="IPR036291">
    <property type="entry name" value="NAD(P)-bd_dom_sf"/>
</dbReference>
<evidence type="ECO:0000256" key="10">
    <source>
        <dbReference type="ARBA" id="ARBA00022786"/>
    </source>
</evidence>
<dbReference type="InterPro" id="IPR001841">
    <property type="entry name" value="Znf_RING"/>
</dbReference>
<evidence type="ECO:0000256" key="7">
    <source>
        <dbReference type="ARBA" id="ARBA00022723"/>
    </source>
</evidence>
<organism evidence="18 19">
    <name type="scientific">Arabis alpina</name>
    <name type="common">Alpine rock-cress</name>
    <dbReference type="NCBI Taxonomy" id="50452"/>
    <lineage>
        <taxon>Eukaryota</taxon>
        <taxon>Viridiplantae</taxon>
        <taxon>Streptophyta</taxon>
        <taxon>Embryophyta</taxon>
        <taxon>Tracheophyta</taxon>
        <taxon>Spermatophyta</taxon>
        <taxon>Magnoliopsida</taxon>
        <taxon>eudicotyledons</taxon>
        <taxon>Gunneridae</taxon>
        <taxon>Pentapetalae</taxon>
        <taxon>rosids</taxon>
        <taxon>malvids</taxon>
        <taxon>Brassicales</taxon>
        <taxon>Brassicaceae</taxon>
        <taxon>Arabideae</taxon>
        <taxon>Arabis</taxon>
    </lineage>
</organism>
<reference evidence="19" key="1">
    <citation type="journal article" date="2015" name="Nat. Plants">
        <title>Genome expansion of Arabis alpina linked with retrotransposition and reduced symmetric DNA methylation.</title>
        <authorList>
            <person name="Willing E.M."/>
            <person name="Rawat V."/>
            <person name="Mandakova T."/>
            <person name="Maumus F."/>
            <person name="James G.V."/>
            <person name="Nordstroem K.J."/>
            <person name="Becker C."/>
            <person name="Warthmann N."/>
            <person name="Chica C."/>
            <person name="Szarzynska B."/>
            <person name="Zytnicki M."/>
            <person name="Albani M.C."/>
            <person name="Kiefer C."/>
            <person name="Bergonzi S."/>
            <person name="Castaings L."/>
            <person name="Mateos J.L."/>
            <person name="Berns M.C."/>
            <person name="Bujdoso N."/>
            <person name="Piofczyk T."/>
            <person name="de Lorenzo L."/>
            <person name="Barrero-Sicilia C."/>
            <person name="Mateos I."/>
            <person name="Piednoel M."/>
            <person name="Hagmann J."/>
            <person name="Chen-Min-Tao R."/>
            <person name="Iglesias-Fernandez R."/>
            <person name="Schuster S.C."/>
            <person name="Alonso-Blanco C."/>
            <person name="Roudier F."/>
            <person name="Carbonero P."/>
            <person name="Paz-Ares J."/>
            <person name="Davis S.J."/>
            <person name="Pecinka A."/>
            <person name="Quesneville H."/>
            <person name="Colot V."/>
            <person name="Lysak M.A."/>
            <person name="Weigel D."/>
            <person name="Coupland G."/>
            <person name="Schneeberger K."/>
        </authorList>
    </citation>
    <scope>NUCLEOTIDE SEQUENCE [LARGE SCALE GENOMIC DNA]</scope>
    <source>
        <strain evidence="19">cv. Pajares</strain>
    </source>
</reference>
<evidence type="ECO:0000256" key="9">
    <source>
        <dbReference type="ARBA" id="ARBA00022771"/>
    </source>
</evidence>
<proteinExistence type="inferred from homology"/>
<dbReference type="PRINTS" id="PR00081">
    <property type="entry name" value="GDHRDH"/>
</dbReference>
<dbReference type="Pfam" id="PF00106">
    <property type="entry name" value="adh_short"/>
    <property type="match status" value="1"/>
</dbReference>
<dbReference type="SUPFAM" id="SSF57850">
    <property type="entry name" value="RING/U-box"/>
    <property type="match status" value="1"/>
</dbReference>
<dbReference type="EC" id="2.3.2.27" evidence="4"/>
<evidence type="ECO:0000256" key="8">
    <source>
        <dbReference type="ARBA" id="ARBA00022729"/>
    </source>
</evidence>
<dbReference type="EMBL" id="CM002876">
    <property type="protein sequence ID" value="KFK26929.1"/>
    <property type="molecule type" value="Genomic_DNA"/>
</dbReference>
<sequence length="746" mass="83396">MSSETVSLKKTKKKDGLGWMVWLRGWVNVLQEIILQRMMASHLQNPFPLPSLNHLTCIVTGSTSGIGSETARHLAEAGAHVVMAVRNIKAAHELIQQWQTKWSDSGEGLPLNIQAMELDLLSLGSVVRFSNAWNALSAPLHVLINNAGIFSMGGAQKFSKDGYEEHMQVNHLAPSLLSLLLLPSLIRASGSRIINVNSVMHYVGFVDPNDMNVVSGKRKFSSLIGYSSSKLAQVMFNNVLFKKLPLETDISVVCLSPGAVQTNVTRDLPRRVQDIYNAFPYFFFSPQEGCRSSLFSATYPQIPTYCEKLKTDDKSVCTYISLNCQPTNSSEEAHNEKTSIKVWEKTIELIGLPFDALERLIKGEEVQCHYVPFSLLIFSLLISTTTSTTVTCSNAVCRRDDPIIRFPFRLKSKQPKSCRYDSGFDLTCDHNAINRTTLTLPLSGNFTVVEIDYAAQEIWINDPNNCLPQRILTLNLSTTPFSGVYLRRFTFFNCPTSEYLRFRPLNPITCLSGKNSTVFATASPRVVNYLSSQSCRLIKTVEVPVRWPFYEQIVSSSDLSDNLWLTWRVPRCSRCEIRGGKCGIKSNSSSEIICSDAHNKPDIPRRARYAIAIGAGIPGTLILFGLLCFVYSKIDSCIKRRRLVPSLEINNIQAHSNIIIMGLDGPTIESYPKIVLGESKRLPKVDDATCAICLSEYEPKETLRTIPQCQHCFHANCIDEWLKLNGTCPVCRNSPEKISLHENVIS</sequence>
<dbReference type="PRINTS" id="PR00080">
    <property type="entry name" value="SDRFAMILY"/>
</dbReference>
<evidence type="ECO:0000256" key="4">
    <source>
        <dbReference type="ARBA" id="ARBA00012483"/>
    </source>
</evidence>
<keyword evidence="6 16" id="KW-0812">Transmembrane</keyword>